<evidence type="ECO:0000256" key="5">
    <source>
        <dbReference type="ARBA" id="ARBA00022847"/>
    </source>
</evidence>
<feature type="transmembrane region" description="Helical" evidence="12">
    <location>
        <begin position="88"/>
        <end position="111"/>
    </location>
</feature>
<accession>A0A1B6DWX2</accession>
<dbReference type="InterPro" id="IPR050382">
    <property type="entry name" value="MFS_Na/Anion_cotransporter"/>
</dbReference>
<name>A0A1B6DWX2_9HEMI</name>
<dbReference type="Gene3D" id="1.20.1250.20">
    <property type="entry name" value="MFS general substrate transporter like domains"/>
    <property type="match status" value="2"/>
</dbReference>
<feature type="transmembrane region" description="Helical" evidence="12">
    <location>
        <begin position="379"/>
        <end position="402"/>
    </location>
</feature>
<comment type="similarity">
    <text evidence="2">Belongs to the major facilitator superfamily. Sodium/anion cotransporter family.</text>
</comment>
<dbReference type="GO" id="GO:0016020">
    <property type="term" value="C:membrane"/>
    <property type="evidence" value="ECO:0007669"/>
    <property type="project" value="UniProtKB-SubCell"/>
</dbReference>
<evidence type="ECO:0000256" key="7">
    <source>
        <dbReference type="ARBA" id="ARBA00023053"/>
    </source>
</evidence>
<evidence type="ECO:0000256" key="1">
    <source>
        <dbReference type="ARBA" id="ARBA00004141"/>
    </source>
</evidence>
<feature type="transmembrane region" description="Helical" evidence="12">
    <location>
        <begin position="117"/>
        <end position="138"/>
    </location>
</feature>
<dbReference type="GO" id="GO:0015293">
    <property type="term" value="F:symporter activity"/>
    <property type="evidence" value="ECO:0007669"/>
    <property type="project" value="UniProtKB-KW"/>
</dbReference>
<evidence type="ECO:0000256" key="11">
    <source>
        <dbReference type="ARBA" id="ARBA00068450"/>
    </source>
</evidence>
<evidence type="ECO:0000256" key="3">
    <source>
        <dbReference type="ARBA" id="ARBA00022448"/>
    </source>
</evidence>
<keyword evidence="3" id="KW-0813">Transport</keyword>
<evidence type="ECO:0000256" key="10">
    <source>
        <dbReference type="ARBA" id="ARBA00054632"/>
    </source>
</evidence>
<feature type="transmembrane region" description="Helical" evidence="12">
    <location>
        <begin position="321"/>
        <end position="340"/>
    </location>
</feature>
<evidence type="ECO:0000256" key="9">
    <source>
        <dbReference type="ARBA" id="ARBA00023201"/>
    </source>
</evidence>
<evidence type="ECO:0000256" key="2">
    <source>
        <dbReference type="ARBA" id="ARBA00008586"/>
    </source>
</evidence>
<dbReference type="FunFam" id="1.20.1250.20:FF:000144">
    <property type="entry name" value="Picot, isoform B"/>
    <property type="match status" value="1"/>
</dbReference>
<keyword evidence="4 12" id="KW-0812">Transmembrane</keyword>
<dbReference type="AlphaFoldDB" id="A0A1B6DWX2"/>
<comment type="subcellular location">
    <subcellularLocation>
        <location evidence="1">Membrane</location>
        <topology evidence="1">Multi-pass membrane protein</topology>
    </subcellularLocation>
</comment>
<keyword evidence="5" id="KW-0769">Symport</keyword>
<dbReference type="InterPro" id="IPR011701">
    <property type="entry name" value="MFS"/>
</dbReference>
<dbReference type="SUPFAM" id="SSF103473">
    <property type="entry name" value="MFS general substrate transporter"/>
    <property type="match status" value="1"/>
</dbReference>
<organism evidence="15">
    <name type="scientific">Clastoptera arizonana</name>
    <name type="common">Arizona spittle bug</name>
    <dbReference type="NCBI Taxonomy" id="38151"/>
    <lineage>
        <taxon>Eukaryota</taxon>
        <taxon>Metazoa</taxon>
        <taxon>Ecdysozoa</taxon>
        <taxon>Arthropoda</taxon>
        <taxon>Hexapoda</taxon>
        <taxon>Insecta</taxon>
        <taxon>Pterygota</taxon>
        <taxon>Neoptera</taxon>
        <taxon>Paraneoptera</taxon>
        <taxon>Hemiptera</taxon>
        <taxon>Auchenorrhyncha</taxon>
        <taxon>Cercopoidea</taxon>
        <taxon>Clastopteridae</taxon>
        <taxon>Clastoptera</taxon>
    </lineage>
</organism>
<keyword evidence="8 12" id="KW-0472">Membrane</keyword>
<dbReference type="PANTHER" id="PTHR11662:SF280">
    <property type="entry name" value="FI21844P1-RELATED"/>
    <property type="match status" value="1"/>
</dbReference>
<dbReference type="GO" id="GO:0006814">
    <property type="term" value="P:sodium ion transport"/>
    <property type="evidence" value="ECO:0007669"/>
    <property type="project" value="UniProtKB-KW"/>
</dbReference>
<evidence type="ECO:0000256" key="12">
    <source>
        <dbReference type="SAM" id="Phobius"/>
    </source>
</evidence>
<reference evidence="15" key="1">
    <citation type="submission" date="2015-12" db="EMBL/GenBank/DDBJ databases">
        <title>De novo transcriptome assembly of four potential Pierce s Disease insect vectors from Arizona vineyards.</title>
        <authorList>
            <person name="Tassone E.E."/>
        </authorList>
    </citation>
    <scope>NUCLEOTIDE SEQUENCE</scope>
</reference>
<dbReference type="EMBL" id="GEDC01007138">
    <property type="protein sequence ID" value="JAS30160.1"/>
    <property type="molecule type" value="Transcribed_RNA"/>
</dbReference>
<evidence type="ECO:0000259" key="13">
    <source>
        <dbReference type="PROSITE" id="PS50850"/>
    </source>
</evidence>
<dbReference type="CDD" id="cd17318">
    <property type="entry name" value="MFS_SLC17"/>
    <property type="match status" value="1"/>
</dbReference>
<feature type="transmembrane region" description="Helical" evidence="12">
    <location>
        <begin position="179"/>
        <end position="200"/>
    </location>
</feature>
<proteinExistence type="inferred from homology"/>
<feature type="transmembrane region" description="Helical" evidence="12">
    <location>
        <begin position="150"/>
        <end position="173"/>
    </location>
</feature>
<feature type="transmembrane region" description="Helical" evidence="12">
    <location>
        <begin position="61"/>
        <end position="81"/>
    </location>
</feature>
<keyword evidence="9" id="KW-0739">Sodium transport</keyword>
<evidence type="ECO:0000256" key="4">
    <source>
        <dbReference type="ARBA" id="ARBA00022692"/>
    </source>
</evidence>
<keyword evidence="6 12" id="KW-1133">Transmembrane helix</keyword>
<keyword evidence="7" id="KW-0915">Sodium</keyword>
<dbReference type="FunFam" id="1.20.1250.20:FF:000003">
    <property type="entry name" value="Solute carrier family 17 member 3"/>
    <property type="match status" value="1"/>
</dbReference>
<gene>
    <name evidence="15" type="ORF">g.27895</name>
    <name evidence="14" type="ORF">g.27898</name>
</gene>
<comment type="function">
    <text evidence="10">May be an inorganic phosphate cotransporter.</text>
</comment>
<feature type="transmembrane region" description="Helical" evidence="12">
    <location>
        <begin position="239"/>
        <end position="263"/>
    </location>
</feature>
<dbReference type="GO" id="GO:0006820">
    <property type="term" value="P:monoatomic anion transport"/>
    <property type="evidence" value="ECO:0007669"/>
    <property type="project" value="TreeGrafter"/>
</dbReference>
<evidence type="ECO:0000313" key="15">
    <source>
        <dbReference type="EMBL" id="JAS30160.1"/>
    </source>
</evidence>
<keyword evidence="9" id="KW-0406">Ion transport</keyword>
<feature type="transmembrane region" description="Helical" evidence="12">
    <location>
        <begin position="20"/>
        <end position="41"/>
    </location>
</feature>
<dbReference type="InterPro" id="IPR036259">
    <property type="entry name" value="MFS_trans_sf"/>
</dbReference>
<dbReference type="PROSITE" id="PS50850">
    <property type="entry name" value="MFS"/>
    <property type="match status" value="1"/>
</dbReference>
<dbReference type="InterPro" id="IPR020846">
    <property type="entry name" value="MFS_dom"/>
</dbReference>
<feature type="transmembrane region" description="Helical" evidence="12">
    <location>
        <begin position="414"/>
        <end position="433"/>
    </location>
</feature>
<feature type="domain" description="Major facilitator superfamily (MFS) profile" evidence="13">
    <location>
        <begin position="20"/>
        <end position="438"/>
    </location>
</feature>
<feature type="transmembrane region" description="Helical" evidence="12">
    <location>
        <begin position="283"/>
        <end position="300"/>
    </location>
</feature>
<dbReference type="EMBL" id="GEDC01016858">
    <property type="protein sequence ID" value="JAS20440.1"/>
    <property type="molecule type" value="Transcribed_RNA"/>
</dbReference>
<evidence type="ECO:0000256" key="8">
    <source>
        <dbReference type="ARBA" id="ARBA00023136"/>
    </source>
</evidence>
<protein>
    <recommendedName>
        <fullName evidence="11">Putative inorganic phosphate cotransporter</fullName>
    </recommendedName>
</protein>
<dbReference type="PANTHER" id="PTHR11662">
    <property type="entry name" value="SOLUTE CARRIER FAMILY 17"/>
    <property type="match status" value="1"/>
</dbReference>
<evidence type="ECO:0000313" key="14">
    <source>
        <dbReference type="EMBL" id="JAS20440.1"/>
    </source>
</evidence>
<dbReference type="Pfam" id="PF07690">
    <property type="entry name" value="MFS_1"/>
    <property type="match status" value="1"/>
</dbReference>
<evidence type="ECO:0000256" key="6">
    <source>
        <dbReference type="ARBA" id="ARBA00022989"/>
    </source>
</evidence>
<feature type="transmembrane region" description="Helical" evidence="12">
    <location>
        <begin position="346"/>
        <end position="367"/>
    </location>
</feature>
<sequence>MGGRSKSIISTRYVQAIMGFFCMVMAYSLRINISVGIVAMTSNSTNADFPVLDWNTKTKGIILSSYFWGYSIAQIPSGILCQRFGPKYLLFGSLMICGIVTLLTPLAAVYGGWKIVIATRICQGLCQGCVLPCWNALISKWAPPLERGRIFSFVFGGAQFGTVFTLFIAGFLADSPGGWPSIFYVTGALSVAWASVWFFIGANSPAEHKSISAEEKEKIESLLVHNTASQKGMPTPWKAIFTSVPMWALIITHFCHGWGFWTMLTMIPTYMSSILKFDIKKNGLLSSMPYGCMWICTILVSRIADYINKKKLLSLNASRKMWNTIAYWGPTAGLIGLAMVNSDATAAMILLTITVTANATMYVGYLTNHLDLAPNLAGVLMGVTNGIANIASFLAPLTAGFILTDGNDVEEWHMVFHLAALVFFIGNLVFLIFGSVEVQEWNEPPGEKGTPMKTIKV</sequence>